<reference evidence="2 3" key="1">
    <citation type="submission" date="2018-06" db="EMBL/GenBank/DDBJ databases">
        <title>Genome conservation of Clostridium tetani.</title>
        <authorList>
            <person name="Bruggemann H."/>
            <person name="Popoff M.R."/>
        </authorList>
    </citation>
    <scope>NUCLEOTIDE SEQUENCE [LARGE SCALE GENOMIC DNA]</scope>
    <source>
        <strain evidence="2 3">2017.061</strain>
    </source>
</reference>
<dbReference type="EMBL" id="AP026818">
    <property type="protein sequence ID" value="BDR81207.1"/>
    <property type="molecule type" value="Genomic_DNA"/>
</dbReference>
<dbReference type="RefSeq" id="WP_129030067.1">
    <property type="nucleotide sequence ID" value="NZ_AP026818.1"/>
</dbReference>
<sequence length="107" mass="11655">MFNTANSEISEIITAAIHDSSGIGSEDTSSLKFMILEGDWNNKEIPQCFEGIKSAGESGKIQVLSRGKNLFNKDSIYYLNVVTGKTIRNPSKFVSSSIAVKLNTSCM</sequence>
<dbReference type="Proteomes" id="UP000290921">
    <property type="component" value="Unassembled WGS sequence"/>
</dbReference>
<proteinExistence type="predicted"/>
<dbReference type="Proteomes" id="UP001321763">
    <property type="component" value="Chromosome"/>
</dbReference>
<evidence type="ECO:0000313" key="3">
    <source>
        <dbReference type="Proteomes" id="UP000290921"/>
    </source>
</evidence>
<name>A0A4Q0VDQ0_CLOTA</name>
<evidence type="ECO:0000313" key="2">
    <source>
        <dbReference type="EMBL" id="RXI49350.1"/>
    </source>
</evidence>
<evidence type="ECO:0000313" key="4">
    <source>
        <dbReference type="Proteomes" id="UP001321763"/>
    </source>
</evidence>
<organism evidence="2 3">
    <name type="scientific">Clostridium tetani</name>
    <dbReference type="NCBI Taxonomy" id="1513"/>
    <lineage>
        <taxon>Bacteria</taxon>
        <taxon>Bacillati</taxon>
        <taxon>Bacillota</taxon>
        <taxon>Clostridia</taxon>
        <taxon>Eubacteriales</taxon>
        <taxon>Clostridiaceae</taxon>
        <taxon>Clostridium</taxon>
    </lineage>
</organism>
<accession>A0A4Q0VDQ0</accession>
<protein>
    <submittedName>
        <fullName evidence="2">Uncharacterized protein</fullName>
    </submittedName>
</protein>
<reference evidence="1 4" key="2">
    <citation type="submission" date="2022-09" db="EMBL/GenBank/DDBJ databases">
        <title>complete genome sequences of Clostridium tetani str. KHSU-234311-028 isolated from soil.</title>
        <authorList>
            <person name="Sekizuka T."/>
            <person name="Shitada C."/>
            <person name="Takahashi M."/>
            <person name="Kuroda M."/>
        </authorList>
    </citation>
    <scope>NUCLEOTIDE SEQUENCE [LARGE SCALE GENOMIC DNA]</scope>
    <source>
        <strain evidence="1 4">KHSU-234311-028</strain>
    </source>
</reference>
<evidence type="ECO:0000313" key="1">
    <source>
        <dbReference type="EMBL" id="BDR81207.1"/>
    </source>
</evidence>
<dbReference type="EMBL" id="QMAP01000004">
    <property type="protein sequence ID" value="RXI49350.1"/>
    <property type="molecule type" value="Genomic_DNA"/>
</dbReference>
<gene>
    <name evidence="2" type="ORF">DP130_04670</name>
    <name evidence="1" type="ORF">K234311028_14530</name>
</gene>
<dbReference type="AlphaFoldDB" id="A0A4Q0VDQ0"/>